<keyword evidence="3" id="KW-1185">Reference proteome</keyword>
<evidence type="ECO:0000313" key="2">
    <source>
        <dbReference type="EMBL" id="MPC58960.1"/>
    </source>
</evidence>
<organism evidence="2 3">
    <name type="scientific">Portunus trituberculatus</name>
    <name type="common">Swimming crab</name>
    <name type="synonym">Neptunus trituberculatus</name>
    <dbReference type="NCBI Taxonomy" id="210409"/>
    <lineage>
        <taxon>Eukaryota</taxon>
        <taxon>Metazoa</taxon>
        <taxon>Ecdysozoa</taxon>
        <taxon>Arthropoda</taxon>
        <taxon>Crustacea</taxon>
        <taxon>Multicrustacea</taxon>
        <taxon>Malacostraca</taxon>
        <taxon>Eumalacostraca</taxon>
        <taxon>Eucarida</taxon>
        <taxon>Decapoda</taxon>
        <taxon>Pleocyemata</taxon>
        <taxon>Brachyura</taxon>
        <taxon>Eubrachyura</taxon>
        <taxon>Portunoidea</taxon>
        <taxon>Portunidae</taxon>
        <taxon>Portuninae</taxon>
        <taxon>Portunus</taxon>
    </lineage>
</organism>
<evidence type="ECO:0000256" key="1">
    <source>
        <dbReference type="SAM" id="MobiDB-lite"/>
    </source>
</evidence>
<sequence length="103" mass="11216">MHGERGANLATPKSELIDPYPTLAVDCLTGRSINLVTIREKPLFLKRCWRVSTYEDEMPLKTYERGGGDEAGRAERPIAATLEDGPQADLEAEETSLPGATVG</sequence>
<dbReference type="AlphaFoldDB" id="A0A5B7GF67"/>
<dbReference type="EMBL" id="VSRR010016133">
    <property type="protein sequence ID" value="MPC58960.1"/>
    <property type="molecule type" value="Genomic_DNA"/>
</dbReference>
<proteinExistence type="predicted"/>
<reference evidence="2 3" key="1">
    <citation type="submission" date="2019-05" db="EMBL/GenBank/DDBJ databases">
        <title>Another draft genome of Portunus trituberculatus and its Hox gene families provides insights of decapod evolution.</title>
        <authorList>
            <person name="Jeong J.-H."/>
            <person name="Song I."/>
            <person name="Kim S."/>
            <person name="Choi T."/>
            <person name="Kim D."/>
            <person name="Ryu S."/>
            <person name="Kim W."/>
        </authorList>
    </citation>
    <scope>NUCLEOTIDE SEQUENCE [LARGE SCALE GENOMIC DNA]</scope>
    <source>
        <tissue evidence="2">Muscle</tissue>
    </source>
</reference>
<evidence type="ECO:0000313" key="3">
    <source>
        <dbReference type="Proteomes" id="UP000324222"/>
    </source>
</evidence>
<feature type="region of interest" description="Disordered" evidence="1">
    <location>
        <begin position="62"/>
        <end position="103"/>
    </location>
</feature>
<protein>
    <submittedName>
        <fullName evidence="2">Uncharacterized protein</fullName>
    </submittedName>
</protein>
<comment type="caution">
    <text evidence="2">The sequence shown here is derived from an EMBL/GenBank/DDBJ whole genome shotgun (WGS) entry which is preliminary data.</text>
</comment>
<feature type="compositionally biased region" description="Basic and acidic residues" evidence="1">
    <location>
        <begin position="62"/>
        <end position="76"/>
    </location>
</feature>
<name>A0A5B7GF67_PORTR</name>
<gene>
    <name evidence="2" type="ORF">E2C01_052975</name>
</gene>
<accession>A0A5B7GF67</accession>
<dbReference type="Proteomes" id="UP000324222">
    <property type="component" value="Unassembled WGS sequence"/>
</dbReference>